<dbReference type="RefSeq" id="WP_346107576.1">
    <property type="nucleotide sequence ID" value="NZ_BAAAMU010000031.1"/>
</dbReference>
<reference evidence="2 3" key="1">
    <citation type="journal article" date="2019" name="Int. J. Syst. Evol. Microbiol.">
        <title>The Global Catalogue of Microorganisms (GCM) 10K type strain sequencing project: providing services to taxonomists for standard genome sequencing and annotation.</title>
        <authorList>
            <consortium name="The Broad Institute Genomics Platform"/>
            <consortium name="The Broad Institute Genome Sequencing Center for Infectious Disease"/>
            <person name="Wu L."/>
            <person name="Ma J."/>
        </authorList>
    </citation>
    <scope>NUCLEOTIDE SEQUENCE [LARGE SCALE GENOMIC DNA]</scope>
    <source>
        <strain evidence="2 3">JCM 13929</strain>
    </source>
</reference>
<keyword evidence="3" id="KW-1185">Reference proteome</keyword>
<sequence>MTGPIHHRSLPRPSLVRGLITRLTARLTMGLACALLLTVTAGCAAEDDPSRATVGSCLEAQGKGGKTVRDDFRIVPCTSPRAAYKMIEKDDQCGDSTNGYLEIGTRRSRTRLCLTLNAQEGDCFYQEIGFPTGRASKVSCGPSATYRVTKVSDGTADASVCGKDVPNWTKTPDVLPRAIVYRHPPLTLCADRP</sequence>
<gene>
    <name evidence="2" type="ORF">GCM10009733_044790</name>
</gene>
<protein>
    <recommendedName>
        <fullName evidence="4">Lipoprotein</fullName>
    </recommendedName>
</protein>
<evidence type="ECO:0008006" key="4">
    <source>
        <dbReference type="Google" id="ProtNLM"/>
    </source>
</evidence>
<organism evidence="2 3">
    <name type="scientific">Nonomuraea maheshkhaliensis</name>
    <dbReference type="NCBI Taxonomy" id="419590"/>
    <lineage>
        <taxon>Bacteria</taxon>
        <taxon>Bacillati</taxon>
        <taxon>Actinomycetota</taxon>
        <taxon>Actinomycetes</taxon>
        <taxon>Streptosporangiales</taxon>
        <taxon>Streptosporangiaceae</taxon>
        <taxon>Nonomuraea</taxon>
    </lineage>
</organism>
<feature type="chain" id="PRO_5046884261" description="Lipoprotein" evidence="1">
    <location>
        <begin position="45"/>
        <end position="193"/>
    </location>
</feature>
<dbReference type="EMBL" id="BAAAMU010000031">
    <property type="protein sequence ID" value="GAA1642709.1"/>
    <property type="molecule type" value="Genomic_DNA"/>
</dbReference>
<accession>A0ABN2FFQ1</accession>
<feature type="signal peptide" evidence="1">
    <location>
        <begin position="1"/>
        <end position="44"/>
    </location>
</feature>
<comment type="caution">
    <text evidence="2">The sequence shown here is derived from an EMBL/GenBank/DDBJ whole genome shotgun (WGS) entry which is preliminary data.</text>
</comment>
<name>A0ABN2FFQ1_9ACTN</name>
<proteinExistence type="predicted"/>
<evidence type="ECO:0000313" key="3">
    <source>
        <dbReference type="Proteomes" id="UP001500064"/>
    </source>
</evidence>
<dbReference type="Proteomes" id="UP001500064">
    <property type="component" value="Unassembled WGS sequence"/>
</dbReference>
<evidence type="ECO:0000313" key="2">
    <source>
        <dbReference type="EMBL" id="GAA1642709.1"/>
    </source>
</evidence>
<keyword evidence="1" id="KW-0732">Signal</keyword>
<evidence type="ECO:0000256" key="1">
    <source>
        <dbReference type="SAM" id="SignalP"/>
    </source>
</evidence>